<feature type="domain" description="C2H2-type" evidence="2">
    <location>
        <begin position="794"/>
        <end position="816"/>
    </location>
</feature>
<feature type="compositionally biased region" description="Basic and acidic residues" evidence="1">
    <location>
        <begin position="319"/>
        <end position="332"/>
    </location>
</feature>
<dbReference type="PROSITE" id="PS00028">
    <property type="entry name" value="ZINC_FINGER_C2H2_1"/>
    <property type="match status" value="4"/>
</dbReference>
<dbReference type="AlphaFoldDB" id="A0A8W8K6Y7"/>
<feature type="region of interest" description="Disordered" evidence="1">
    <location>
        <begin position="394"/>
        <end position="552"/>
    </location>
</feature>
<dbReference type="InterPro" id="IPR003604">
    <property type="entry name" value="Matrin/U1-like-C_Znf_C2H2"/>
</dbReference>
<dbReference type="SUPFAM" id="SSF57667">
    <property type="entry name" value="beta-beta-alpha zinc fingers"/>
    <property type="match status" value="4"/>
</dbReference>
<feature type="compositionally biased region" description="Low complexity" evidence="1">
    <location>
        <begin position="83"/>
        <end position="100"/>
    </location>
</feature>
<dbReference type="Gene3D" id="3.30.160.60">
    <property type="entry name" value="Classic Zinc Finger"/>
    <property type="match status" value="4"/>
</dbReference>
<feature type="compositionally biased region" description="Polar residues" evidence="1">
    <location>
        <begin position="217"/>
        <end position="240"/>
    </location>
</feature>
<feature type="region of interest" description="Disordered" evidence="1">
    <location>
        <begin position="903"/>
        <end position="928"/>
    </location>
</feature>
<dbReference type="SMART" id="SM00355">
    <property type="entry name" value="ZnF_C2H2"/>
    <property type="match status" value="4"/>
</dbReference>
<evidence type="ECO:0000256" key="1">
    <source>
        <dbReference type="SAM" id="MobiDB-lite"/>
    </source>
</evidence>
<feature type="compositionally biased region" description="Polar residues" evidence="1">
    <location>
        <begin position="594"/>
        <end position="603"/>
    </location>
</feature>
<feature type="domain" description="C2H2-type" evidence="2">
    <location>
        <begin position="885"/>
        <end position="907"/>
    </location>
</feature>
<evidence type="ECO:0000259" key="2">
    <source>
        <dbReference type="PROSITE" id="PS00028"/>
    </source>
</evidence>
<proteinExistence type="predicted"/>
<dbReference type="Proteomes" id="UP000005408">
    <property type="component" value="Unassembled WGS sequence"/>
</dbReference>
<protein>
    <recommendedName>
        <fullName evidence="2">C2H2-type domain-containing protein</fullName>
    </recommendedName>
</protein>
<feature type="compositionally biased region" description="Pro residues" evidence="1">
    <location>
        <begin position="8"/>
        <end position="17"/>
    </location>
</feature>
<evidence type="ECO:0000313" key="4">
    <source>
        <dbReference type="Proteomes" id="UP000005408"/>
    </source>
</evidence>
<name>A0A8W8K6Y7_MAGGI</name>
<reference evidence="3" key="1">
    <citation type="submission" date="2022-08" db="UniProtKB">
        <authorList>
            <consortium name="EnsemblMetazoa"/>
        </authorList>
    </citation>
    <scope>IDENTIFICATION</scope>
    <source>
        <strain evidence="3">05x7-T-G4-1.051#20</strain>
    </source>
</reference>
<dbReference type="EnsemblMetazoa" id="G21924.1">
    <property type="protein sequence ID" value="G21924.1:cds"/>
    <property type="gene ID" value="G21924"/>
</dbReference>
<feature type="compositionally biased region" description="Basic and acidic residues" evidence="1">
    <location>
        <begin position="279"/>
        <end position="292"/>
    </location>
</feature>
<feature type="compositionally biased region" description="Gly residues" evidence="1">
    <location>
        <begin position="298"/>
        <end position="307"/>
    </location>
</feature>
<feature type="compositionally biased region" description="Basic residues" evidence="1">
    <location>
        <begin position="904"/>
        <end position="913"/>
    </location>
</feature>
<dbReference type="InterPro" id="IPR036236">
    <property type="entry name" value="Znf_C2H2_sf"/>
</dbReference>
<feature type="compositionally biased region" description="Low complexity" evidence="1">
    <location>
        <begin position="115"/>
        <end position="137"/>
    </location>
</feature>
<feature type="compositionally biased region" description="Basic residues" evidence="1">
    <location>
        <begin position="834"/>
        <end position="844"/>
    </location>
</feature>
<dbReference type="InterPro" id="IPR052644">
    <property type="entry name" value="ZMAT3"/>
</dbReference>
<dbReference type="InterPro" id="IPR013087">
    <property type="entry name" value="Znf_C2H2_type"/>
</dbReference>
<sequence>MTSREESPPPPPPPPPKKSGEKNLTQQGYQQQPVHYGQSYSTVGSSYYQQTAPKAASNTTGASDPNSQYVYQQTAYNPYQGYSTASQQTATPQQSTTNTQYNYSNQDWTGGQNPAQDQQSSYATTTTTTADPATQSYPQYKDTSGYYNTSQNYSGYTTANQYPPGGGGQANYDSYQNADYNYNNSYYGSGYDGYYGYMNNLQEQGVSSTGWDSYGQSNYTGQQDAKTQSASNANHNQHPQQKLPPQRDPRLEKRGGGGQAAGAGRGRDSFPPQVNNRSQPEKPGDEQGRRTFNEMGSSRGGRGGQGLNRGAYSGSYRGDSFEYGKQYEDSSYKRGPPPPQMPPVNNNFDGPPDRRGYSDNRGSANDQMYPHVEEAYGPYHHMDKGWNRNEHWNRGWPDSNRDPRGGDQGIERGGMRGRGDRGGGPRRRGGMDRGGMSGRGRYRDDGGSLHNQPPPHFRGGSSHRGRGRGGPNLTHNDNRVDRNQRSFTYKNDSVKDIQSDNKAMSTNRNDTKDIKQAEKHKVEMKSETNEQPPVKKPCKVEHKVGVKSTSSPPAIKAEVGTEVFPKVEHNTVVTESLSTEKLEQPEDAAAILPDSTSKDTITGPSPAKKRRSTDDLPVDPDVEKALEEMTSPLFCKLCNLTINHPSQAQSHYNGKHHAKKVRLYRQSAALEATLAKKAAQGDLVTTANLVTEVNPVTEPADDKPKEEEEENKAMSEYCTMGLTITYESSVIEKMKDENDRVYCKLCQVAFNSPKQAIQHYEGKNHAKKLKAAGIVQISDTDKQHVKIDGAVFECKMCSVQVTCNEQLQSHLNGAKHKGKLRSLEKAADTNRGKWGVRGRGRGRGRGGYTGFTGEEHNVVTIQTQQSRKRGRDYSNFRTPSGSYYCSICNVTVNGENQFAQHMDSRKHKSKYANHKISEEEQQQQEVAS</sequence>
<feature type="compositionally biased region" description="Basic and acidic residues" evidence="1">
    <location>
        <begin position="509"/>
        <end position="528"/>
    </location>
</feature>
<feature type="region of interest" description="Disordered" evidence="1">
    <location>
        <begin position="1"/>
        <end position="146"/>
    </location>
</feature>
<feature type="region of interest" description="Disordered" evidence="1">
    <location>
        <begin position="575"/>
        <end position="618"/>
    </location>
</feature>
<feature type="domain" description="C2H2-type" evidence="2">
    <location>
        <begin position="635"/>
        <end position="657"/>
    </location>
</feature>
<dbReference type="GO" id="GO:0003676">
    <property type="term" value="F:nucleic acid binding"/>
    <property type="evidence" value="ECO:0007669"/>
    <property type="project" value="InterPro"/>
</dbReference>
<feature type="compositionally biased region" description="Basic and acidic residues" evidence="1">
    <location>
        <begin position="394"/>
        <end position="423"/>
    </location>
</feature>
<feature type="compositionally biased region" description="Basic and acidic residues" evidence="1">
    <location>
        <begin position="245"/>
        <end position="255"/>
    </location>
</feature>
<accession>A0A8W8K6Y7</accession>
<dbReference type="SMART" id="SM00451">
    <property type="entry name" value="ZnF_U1"/>
    <property type="match status" value="4"/>
</dbReference>
<feature type="domain" description="C2H2-type" evidence="2">
    <location>
        <begin position="743"/>
        <end position="765"/>
    </location>
</feature>
<dbReference type="PANTHER" id="PTHR46786:SF1">
    <property type="entry name" value="ZINC FINGER MATRIN-TYPE PROTEIN 3"/>
    <property type="match status" value="1"/>
</dbReference>
<evidence type="ECO:0000313" key="3">
    <source>
        <dbReference type="EnsemblMetazoa" id="G21924.1:cds"/>
    </source>
</evidence>
<feature type="compositionally biased region" description="Polar residues" evidence="1">
    <location>
        <begin position="22"/>
        <end position="82"/>
    </location>
</feature>
<dbReference type="Pfam" id="PF12874">
    <property type="entry name" value="zf-met"/>
    <property type="match status" value="4"/>
</dbReference>
<feature type="compositionally biased region" description="Polar residues" evidence="1">
    <location>
        <begin position="101"/>
        <end position="114"/>
    </location>
</feature>
<organism evidence="3 4">
    <name type="scientific">Magallana gigas</name>
    <name type="common">Pacific oyster</name>
    <name type="synonym">Crassostrea gigas</name>
    <dbReference type="NCBI Taxonomy" id="29159"/>
    <lineage>
        <taxon>Eukaryota</taxon>
        <taxon>Metazoa</taxon>
        <taxon>Spiralia</taxon>
        <taxon>Lophotrochozoa</taxon>
        <taxon>Mollusca</taxon>
        <taxon>Bivalvia</taxon>
        <taxon>Autobranchia</taxon>
        <taxon>Pteriomorphia</taxon>
        <taxon>Ostreida</taxon>
        <taxon>Ostreoidea</taxon>
        <taxon>Ostreidae</taxon>
        <taxon>Magallana</taxon>
    </lineage>
</organism>
<dbReference type="GO" id="GO:0008270">
    <property type="term" value="F:zinc ion binding"/>
    <property type="evidence" value="ECO:0007669"/>
    <property type="project" value="InterPro"/>
</dbReference>
<keyword evidence="4" id="KW-1185">Reference proteome</keyword>
<feature type="region of interest" description="Disordered" evidence="1">
    <location>
        <begin position="829"/>
        <end position="852"/>
    </location>
</feature>
<feature type="region of interest" description="Disordered" evidence="1">
    <location>
        <begin position="217"/>
        <end position="371"/>
    </location>
</feature>
<dbReference type="PANTHER" id="PTHR46786">
    <property type="entry name" value="ZINC FINGER MATRIN-TYPE PROTEIN 3"/>
    <property type="match status" value="1"/>
</dbReference>